<organism evidence="1 2">
    <name type="scientific">Erwinia pyrifoliae</name>
    <dbReference type="NCBI Taxonomy" id="79967"/>
    <lineage>
        <taxon>Bacteria</taxon>
        <taxon>Pseudomonadati</taxon>
        <taxon>Pseudomonadota</taxon>
        <taxon>Gammaproteobacteria</taxon>
        <taxon>Enterobacterales</taxon>
        <taxon>Erwiniaceae</taxon>
        <taxon>Erwinia</taxon>
    </lineage>
</organism>
<keyword evidence="2" id="KW-1185">Reference proteome</keyword>
<name>A0ABY5X5B5_ERWPY</name>
<evidence type="ECO:0000313" key="2">
    <source>
        <dbReference type="Proteomes" id="UP001058553"/>
    </source>
</evidence>
<accession>A0ABY5X5B5</accession>
<dbReference type="EMBL" id="CP103445">
    <property type="protein sequence ID" value="UWS32469.1"/>
    <property type="molecule type" value="Genomic_DNA"/>
</dbReference>
<protein>
    <submittedName>
        <fullName evidence="1">DUF1493 family protein</fullName>
    </submittedName>
</protein>
<evidence type="ECO:0000313" key="1">
    <source>
        <dbReference type="EMBL" id="UWS32469.1"/>
    </source>
</evidence>
<dbReference type="Pfam" id="PF07377">
    <property type="entry name" value="DUF1493"/>
    <property type="match status" value="1"/>
</dbReference>
<dbReference type="RefSeq" id="WP_259817878.1">
    <property type="nucleotide sequence ID" value="NZ_CP103445.1"/>
</dbReference>
<proteinExistence type="predicted"/>
<dbReference type="Proteomes" id="UP001058553">
    <property type="component" value="Chromosome"/>
</dbReference>
<dbReference type="InterPro" id="IPR010862">
    <property type="entry name" value="DUF1493"/>
</dbReference>
<reference evidence="1" key="1">
    <citation type="submission" date="2022-07" db="EMBL/GenBank/DDBJ databases">
        <title>Genetic diversity of Erwinia pyrifoliae.</title>
        <authorList>
            <person name="Park D.S."/>
            <person name="Ham H."/>
        </authorList>
    </citation>
    <scope>NUCLEOTIDE SEQUENCE</scope>
    <source>
        <strain evidence="1">CP201486</strain>
    </source>
</reference>
<gene>
    <name evidence="1" type="ORF">NYP84_12585</name>
</gene>
<sequence length="98" mass="11777">MVITDIEKAVFDLVEQYNGRSLLTFKRFKLTYETDLNEDFRMDPIDAYELLEKYVERFNIEPTDIKFEKYFPEDFRKPHDPLTIQLLIDSAKAGYWKG</sequence>